<dbReference type="RefSeq" id="WP_092211170.1">
    <property type="nucleotide sequence ID" value="NZ_FMUX01000009.1"/>
</dbReference>
<dbReference type="EMBL" id="FMUX01000009">
    <property type="protein sequence ID" value="SCY44592.1"/>
    <property type="molecule type" value="Genomic_DNA"/>
</dbReference>
<feature type="coiled-coil region" evidence="1">
    <location>
        <begin position="23"/>
        <end position="53"/>
    </location>
</feature>
<reference evidence="2 3" key="1">
    <citation type="submission" date="2016-10" db="EMBL/GenBank/DDBJ databases">
        <authorList>
            <person name="de Groot N.N."/>
        </authorList>
    </citation>
    <scope>NUCLEOTIDE SEQUENCE [LARGE SCALE GENOMIC DNA]</scope>
    <source>
        <strain evidence="2 3">AA1</strain>
    </source>
</reference>
<protein>
    <submittedName>
        <fullName evidence="2">Uncharacterized protein</fullName>
    </submittedName>
</protein>
<evidence type="ECO:0000313" key="2">
    <source>
        <dbReference type="EMBL" id="SCY44592.1"/>
    </source>
</evidence>
<dbReference type="Proteomes" id="UP000198870">
    <property type="component" value="Unassembled WGS sequence"/>
</dbReference>
<accession>A0A1G5FZ31</accession>
<gene>
    <name evidence="2" type="ORF">SAMN05216233_109103</name>
</gene>
<evidence type="ECO:0000256" key="1">
    <source>
        <dbReference type="SAM" id="Coils"/>
    </source>
</evidence>
<sequence length="573" mass="62112">MGKATIISGGEDGLYEADIVYNLDRIKARIVQLKAQIEELQTEIEKLELTEDKTGMPLLKIQMAALQKVVAMLEAIPETKRVSVWAADLNEELSGIVGTVEVPDDPARGVNIFPGGVNGDQADYDAERDGIINPIMNMGPASAFFLRAIMPGIQKHKPRFRYGTITAISGDECSVNLEGAPDVNQQSVNQTATLSGVDIEYLFCNGGAFKLGDEVLIMFERTWGTPKVVGFKDNPKPCPPKLYMSIGDVAGVWDLATDDWAIIHDEVGDVIPMPSTVTDLSGWLQNAVSPPSVNDAFHSVPINDYEDGPVYFPEQTACNCNGTEYVNETRFTQGSGPSDPPDPDVGDYYWHSGSTTSSGTFYGGATIFGASLNTGGVCLNGASPMSSGGICAIKREYNANTVSSFLCLKEGGIQYNIWESSATTVCTLICPLGSGTPMAHGFFDDTMKYVQEGDALSFHFDPDFVTRKNIDAVCNAAVINTDRAVCQVYTSRMNRKKGEGAFKLRATIGADWTRDGDSVWEVMIAAEAQEDPLIETGYALQEAPRNQALEAMVQGYLNEHKPESVEITTVFKL</sequence>
<proteinExistence type="predicted"/>
<organism evidence="2 3">
    <name type="scientific">Desulfoluna spongiiphila</name>
    <dbReference type="NCBI Taxonomy" id="419481"/>
    <lineage>
        <taxon>Bacteria</taxon>
        <taxon>Pseudomonadati</taxon>
        <taxon>Thermodesulfobacteriota</taxon>
        <taxon>Desulfobacteria</taxon>
        <taxon>Desulfobacterales</taxon>
        <taxon>Desulfolunaceae</taxon>
        <taxon>Desulfoluna</taxon>
    </lineage>
</organism>
<keyword evidence="1" id="KW-0175">Coiled coil</keyword>
<dbReference type="OrthoDB" id="5422965at2"/>
<keyword evidence="3" id="KW-1185">Reference proteome</keyword>
<dbReference type="STRING" id="419481.SAMN05216233_109103"/>
<dbReference type="AlphaFoldDB" id="A0A1G5FZ31"/>
<evidence type="ECO:0000313" key="3">
    <source>
        <dbReference type="Proteomes" id="UP000198870"/>
    </source>
</evidence>
<name>A0A1G5FZ31_9BACT</name>